<keyword evidence="4" id="KW-1208">Phospholipid metabolism</keyword>
<dbReference type="GO" id="GO:0016020">
    <property type="term" value="C:membrane"/>
    <property type="evidence" value="ECO:0007669"/>
    <property type="project" value="InterPro"/>
</dbReference>
<comment type="caution">
    <text evidence="6">The sequence shown here is derived from an EMBL/GenBank/DDBJ whole genome shotgun (WGS) entry which is preliminary data.</text>
</comment>
<dbReference type="PANTHER" id="PTHR10434">
    <property type="entry name" value="1-ACYL-SN-GLYCEROL-3-PHOSPHATE ACYLTRANSFERASE"/>
    <property type="match status" value="1"/>
</dbReference>
<dbReference type="InterPro" id="IPR004552">
    <property type="entry name" value="AGP_acyltrans"/>
</dbReference>
<organism evidence="6 7">
    <name type="scientific">Candidatus Fischerbacteria bacterium RBG_13_37_8</name>
    <dbReference type="NCBI Taxonomy" id="1817863"/>
    <lineage>
        <taxon>Bacteria</taxon>
        <taxon>Candidatus Fischeribacteriota</taxon>
    </lineage>
</organism>
<dbReference type="NCBIfam" id="TIGR00530">
    <property type="entry name" value="AGP_acyltrn"/>
    <property type="match status" value="1"/>
</dbReference>
<feature type="domain" description="Phospholipid/glycerol acyltransferase" evidence="5">
    <location>
        <begin position="36"/>
        <end position="150"/>
    </location>
</feature>
<dbReference type="InterPro" id="IPR002123">
    <property type="entry name" value="Plipid/glycerol_acylTrfase"/>
</dbReference>
<accession>A0A1F5VM85</accession>
<dbReference type="PANTHER" id="PTHR10434:SF11">
    <property type="entry name" value="1-ACYL-SN-GLYCEROL-3-PHOSPHATE ACYLTRANSFERASE"/>
    <property type="match status" value="1"/>
</dbReference>
<evidence type="ECO:0000256" key="2">
    <source>
        <dbReference type="ARBA" id="ARBA00022679"/>
    </source>
</evidence>
<dbReference type="EC" id="2.3.1.51" evidence="4"/>
<evidence type="ECO:0000313" key="7">
    <source>
        <dbReference type="Proteomes" id="UP000178943"/>
    </source>
</evidence>
<keyword evidence="2 4" id="KW-0808">Transferase</keyword>
<comment type="catalytic activity">
    <reaction evidence="4">
        <text>a 1-acyl-sn-glycero-3-phosphate + an acyl-CoA = a 1,2-diacyl-sn-glycero-3-phosphate + CoA</text>
        <dbReference type="Rhea" id="RHEA:19709"/>
        <dbReference type="ChEBI" id="CHEBI:57287"/>
        <dbReference type="ChEBI" id="CHEBI:57970"/>
        <dbReference type="ChEBI" id="CHEBI:58342"/>
        <dbReference type="ChEBI" id="CHEBI:58608"/>
        <dbReference type="EC" id="2.3.1.51"/>
    </reaction>
</comment>
<keyword evidence="4" id="KW-0443">Lipid metabolism</keyword>
<feature type="non-terminal residue" evidence="6">
    <location>
        <position position="1"/>
    </location>
</feature>
<dbReference type="SUPFAM" id="SSF69593">
    <property type="entry name" value="Glycerol-3-phosphate (1)-acyltransferase"/>
    <property type="match status" value="1"/>
</dbReference>
<dbReference type="EMBL" id="MFGW01000136">
    <property type="protein sequence ID" value="OGF64532.1"/>
    <property type="molecule type" value="Genomic_DNA"/>
</dbReference>
<dbReference type="STRING" id="1817863.A2Y62_06790"/>
<dbReference type="GO" id="GO:0003841">
    <property type="term" value="F:1-acylglycerol-3-phosphate O-acyltransferase activity"/>
    <property type="evidence" value="ECO:0007669"/>
    <property type="project" value="UniProtKB-UniRule"/>
</dbReference>
<evidence type="ECO:0000256" key="3">
    <source>
        <dbReference type="ARBA" id="ARBA00023315"/>
    </source>
</evidence>
<dbReference type="CDD" id="cd07989">
    <property type="entry name" value="LPLAT_AGPAT-like"/>
    <property type="match status" value="1"/>
</dbReference>
<sequence length="208" mass="23332">VALYFSRIWSKVLIRLAGIKIILHGKENIPEIPAAVIYIANHQSLFDIPLLYAYIPQPFLIMAKKSLFQIPFFGWHLYLSGTISIDRANPVKAAGSFYAAAKKIKKNNSLLLFPEGTRSANQILLPFKKGAFLLAKRTKSIIVPIVIKGTHSILPKGSLIIRKNAVTLIFLPPISQEKVITHSADEISAMTWELMNSHMHCRINHLIL</sequence>
<dbReference type="GO" id="GO:0006654">
    <property type="term" value="P:phosphatidic acid biosynthetic process"/>
    <property type="evidence" value="ECO:0007669"/>
    <property type="project" value="TreeGrafter"/>
</dbReference>
<gene>
    <name evidence="6" type="ORF">A2Y62_06790</name>
</gene>
<evidence type="ECO:0000256" key="1">
    <source>
        <dbReference type="ARBA" id="ARBA00008655"/>
    </source>
</evidence>
<keyword evidence="4" id="KW-0444">Lipid biosynthesis</keyword>
<name>A0A1F5VM85_9BACT</name>
<reference evidence="6 7" key="1">
    <citation type="journal article" date="2016" name="Nat. Commun.">
        <title>Thousands of microbial genomes shed light on interconnected biogeochemical processes in an aquifer system.</title>
        <authorList>
            <person name="Anantharaman K."/>
            <person name="Brown C.T."/>
            <person name="Hug L.A."/>
            <person name="Sharon I."/>
            <person name="Castelle C.J."/>
            <person name="Probst A.J."/>
            <person name="Thomas B.C."/>
            <person name="Singh A."/>
            <person name="Wilkins M.J."/>
            <person name="Karaoz U."/>
            <person name="Brodie E.L."/>
            <person name="Williams K.H."/>
            <person name="Hubbard S.S."/>
            <person name="Banfield J.F."/>
        </authorList>
    </citation>
    <scope>NUCLEOTIDE SEQUENCE [LARGE SCALE GENOMIC DNA]</scope>
</reference>
<comment type="similarity">
    <text evidence="1 4">Belongs to the 1-acyl-sn-glycerol-3-phosphate acyltransferase family.</text>
</comment>
<proteinExistence type="inferred from homology"/>
<dbReference type="AlphaFoldDB" id="A0A1F5VM85"/>
<evidence type="ECO:0000256" key="4">
    <source>
        <dbReference type="RuleBase" id="RU361267"/>
    </source>
</evidence>
<dbReference type="Proteomes" id="UP000178943">
    <property type="component" value="Unassembled WGS sequence"/>
</dbReference>
<evidence type="ECO:0000313" key="6">
    <source>
        <dbReference type="EMBL" id="OGF64532.1"/>
    </source>
</evidence>
<protein>
    <recommendedName>
        <fullName evidence="4">1-acyl-sn-glycerol-3-phosphate acyltransferase</fullName>
        <ecNumber evidence="4">2.3.1.51</ecNumber>
    </recommendedName>
</protein>
<dbReference type="SMART" id="SM00563">
    <property type="entry name" value="PlsC"/>
    <property type="match status" value="1"/>
</dbReference>
<keyword evidence="3 4" id="KW-0012">Acyltransferase</keyword>
<keyword evidence="4" id="KW-0594">Phospholipid biosynthesis</keyword>
<evidence type="ECO:0000259" key="5">
    <source>
        <dbReference type="SMART" id="SM00563"/>
    </source>
</evidence>
<dbReference type="Pfam" id="PF01553">
    <property type="entry name" value="Acyltransferase"/>
    <property type="match status" value="1"/>
</dbReference>
<comment type="domain">
    <text evidence="4">The HXXXXD motif is essential for acyltransferase activity and may constitute the binding site for the phosphate moiety of the glycerol-3-phosphate.</text>
</comment>